<keyword evidence="2" id="KW-0539">Nucleus</keyword>
<dbReference type="AlphaFoldDB" id="A0A9W8ATU5"/>
<gene>
    <name evidence="5" type="ORF">IWQ62_001958</name>
</gene>
<sequence length="239" mass="27004">MTPQTPTPKKRRLTADSPNGVSPTKITPSTTTCSTFQPWDRPAFLQRLATFQPRYDWPERYPELNPVLCSRYGWTNVAKATLQCSVCPAKLRIDDNALQSFKPVQTPGEDRLQVMLQTYNAQLRSAHHGTCPWRRANCEPGVYRPHMKTSTEVFKDYLQFLDSFPRQSDCYPAVTHPLTDDEYANLQNQVLDRLPKLYLSNTSEIKEESDSKPLSPTVDACPTPSTTVSSPSPVPAEKN</sequence>
<dbReference type="OrthoDB" id="614844at2759"/>
<feature type="region of interest" description="Disordered" evidence="3">
    <location>
        <begin position="1"/>
        <end position="32"/>
    </location>
</feature>
<keyword evidence="6" id="KW-1185">Reference proteome</keyword>
<dbReference type="PANTHER" id="PTHR15835">
    <property type="entry name" value="NUCLEAR-INTERACTING PARTNER OF ALK"/>
    <property type="match status" value="1"/>
</dbReference>
<feature type="non-terminal residue" evidence="5">
    <location>
        <position position="239"/>
    </location>
</feature>
<feature type="domain" description="C3HC-type" evidence="4">
    <location>
        <begin position="38"/>
        <end position="165"/>
    </location>
</feature>
<evidence type="ECO:0000256" key="3">
    <source>
        <dbReference type="SAM" id="MobiDB-lite"/>
    </source>
</evidence>
<evidence type="ECO:0000256" key="2">
    <source>
        <dbReference type="ARBA" id="ARBA00023242"/>
    </source>
</evidence>
<feature type="compositionally biased region" description="Low complexity" evidence="3">
    <location>
        <begin position="222"/>
        <end position="231"/>
    </location>
</feature>
<reference evidence="5" key="1">
    <citation type="submission" date="2022-07" db="EMBL/GenBank/DDBJ databases">
        <title>Phylogenomic reconstructions and comparative analyses of Kickxellomycotina fungi.</title>
        <authorList>
            <person name="Reynolds N.K."/>
            <person name="Stajich J.E."/>
            <person name="Barry K."/>
            <person name="Grigoriev I.V."/>
            <person name="Crous P."/>
            <person name="Smith M.E."/>
        </authorList>
    </citation>
    <scope>NUCLEOTIDE SEQUENCE</scope>
    <source>
        <strain evidence="5">RSA 1196</strain>
    </source>
</reference>
<comment type="subcellular location">
    <subcellularLocation>
        <location evidence="1">Nucleus</location>
    </subcellularLocation>
</comment>
<comment type="caution">
    <text evidence="5">The sequence shown here is derived from an EMBL/GenBank/DDBJ whole genome shotgun (WGS) entry which is preliminary data.</text>
</comment>
<dbReference type="Proteomes" id="UP001150925">
    <property type="component" value="Unassembled WGS sequence"/>
</dbReference>
<evidence type="ECO:0000256" key="1">
    <source>
        <dbReference type="ARBA" id="ARBA00004123"/>
    </source>
</evidence>
<organism evidence="5 6">
    <name type="scientific">Dispira parvispora</name>
    <dbReference type="NCBI Taxonomy" id="1520584"/>
    <lineage>
        <taxon>Eukaryota</taxon>
        <taxon>Fungi</taxon>
        <taxon>Fungi incertae sedis</taxon>
        <taxon>Zoopagomycota</taxon>
        <taxon>Kickxellomycotina</taxon>
        <taxon>Dimargaritomycetes</taxon>
        <taxon>Dimargaritales</taxon>
        <taxon>Dimargaritaceae</taxon>
        <taxon>Dispira</taxon>
    </lineage>
</organism>
<accession>A0A9W8ATU5</accession>
<name>A0A9W8ATU5_9FUNG</name>
<dbReference type="GO" id="GO:0005634">
    <property type="term" value="C:nucleus"/>
    <property type="evidence" value="ECO:0007669"/>
    <property type="project" value="UniProtKB-SubCell"/>
</dbReference>
<feature type="region of interest" description="Disordered" evidence="3">
    <location>
        <begin position="204"/>
        <end position="239"/>
    </location>
</feature>
<evidence type="ECO:0000313" key="5">
    <source>
        <dbReference type="EMBL" id="KAJ1967284.1"/>
    </source>
</evidence>
<dbReference type="InterPro" id="IPR012935">
    <property type="entry name" value="NuBaID_N"/>
</dbReference>
<dbReference type="Pfam" id="PF07967">
    <property type="entry name" value="zf-C3HC"/>
    <property type="match status" value="1"/>
</dbReference>
<dbReference type="PANTHER" id="PTHR15835:SF6">
    <property type="entry name" value="ZINC FINGER C3HC-TYPE PROTEIN 1"/>
    <property type="match status" value="1"/>
</dbReference>
<dbReference type="EMBL" id="JANBPY010000364">
    <property type="protein sequence ID" value="KAJ1967284.1"/>
    <property type="molecule type" value="Genomic_DNA"/>
</dbReference>
<feature type="compositionally biased region" description="Low complexity" evidence="3">
    <location>
        <begin position="22"/>
        <end position="32"/>
    </location>
</feature>
<protein>
    <recommendedName>
        <fullName evidence="4">C3HC-type domain-containing protein</fullName>
    </recommendedName>
</protein>
<evidence type="ECO:0000313" key="6">
    <source>
        <dbReference type="Proteomes" id="UP001150925"/>
    </source>
</evidence>
<proteinExistence type="predicted"/>
<evidence type="ECO:0000259" key="4">
    <source>
        <dbReference type="Pfam" id="PF07967"/>
    </source>
</evidence>
<dbReference type="GO" id="GO:0008270">
    <property type="term" value="F:zinc ion binding"/>
    <property type="evidence" value="ECO:0007669"/>
    <property type="project" value="InterPro"/>
</dbReference>